<reference evidence="6 7" key="1">
    <citation type="journal article" date="2016" name="Mol. Biol. Evol.">
        <title>Comparative Genomics of Early-Diverging Mushroom-Forming Fungi Provides Insights into the Origins of Lignocellulose Decay Capabilities.</title>
        <authorList>
            <person name="Nagy L.G."/>
            <person name="Riley R."/>
            <person name="Tritt A."/>
            <person name="Adam C."/>
            <person name="Daum C."/>
            <person name="Floudas D."/>
            <person name="Sun H."/>
            <person name="Yadav J.S."/>
            <person name="Pangilinan J."/>
            <person name="Larsson K.H."/>
            <person name="Matsuura K."/>
            <person name="Barry K."/>
            <person name="Labutti K."/>
            <person name="Kuo R."/>
            <person name="Ohm R.A."/>
            <person name="Bhattacharya S.S."/>
            <person name="Shirouzu T."/>
            <person name="Yoshinaga Y."/>
            <person name="Martin F.M."/>
            <person name="Grigoriev I.V."/>
            <person name="Hibbett D.S."/>
        </authorList>
    </citation>
    <scope>NUCLEOTIDE SEQUENCE [LARGE SCALE GENOMIC DNA]</scope>
    <source>
        <strain evidence="6 7">HHB12029</strain>
    </source>
</reference>
<organism evidence="6 7">
    <name type="scientific">Exidia glandulosa HHB12029</name>
    <dbReference type="NCBI Taxonomy" id="1314781"/>
    <lineage>
        <taxon>Eukaryota</taxon>
        <taxon>Fungi</taxon>
        <taxon>Dikarya</taxon>
        <taxon>Basidiomycota</taxon>
        <taxon>Agaricomycotina</taxon>
        <taxon>Agaricomycetes</taxon>
        <taxon>Auriculariales</taxon>
        <taxon>Exidiaceae</taxon>
        <taxon>Exidia</taxon>
    </lineage>
</organism>
<dbReference type="EMBL" id="KV425895">
    <property type="protein sequence ID" value="KZW01293.1"/>
    <property type="molecule type" value="Genomic_DNA"/>
</dbReference>
<evidence type="ECO:0000256" key="4">
    <source>
        <dbReference type="ARBA" id="ARBA00022857"/>
    </source>
</evidence>
<evidence type="ECO:0000256" key="5">
    <source>
        <dbReference type="ARBA" id="ARBA00023002"/>
    </source>
</evidence>
<protein>
    <submittedName>
        <fullName evidence="6">FAD/NAD(P)-binding domain-containing protein</fullName>
    </submittedName>
</protein>
<dbReference type="InterPro" id="IPR050346">
    <property type="entry name" value="FMO-like"/>
</dbReference>
<proteinExistence type="inferred from homology"/>
<dbReference type="AlphaFoldDB" id="A0A165NVS3"/>
<dbReference type="PRINTS" id="PR00370">
    <property type="entry name" value="FMOXYGENASE"/>
</dbReference>
<keyword evidence="4" id="KW-0521">NADP</keyword>
<keyword evidence="2" id="KW-0285">Flavoprotein</keyword>
<dbReference type="InterPro" id="IPR000960">
    <property type="entry name" value="Flavin_mOase"/>
</dbReference>
<name>A0A165NVS3_EXIGL</name>
<evidence type="ECO:0000313" key="6">
    <source>
        <dbReference type="EMBL" id="KZW01293.1"/>
    </source>
</evidence>
<keyword evidence="5" id="KW-0560">Oxidoreductase</keyword>
<gene>
    <name evidence="6" type="ORF">EXIGLDRAFT_603208</name>
</gene>
<dbReference type="Pfam" id="PF00743">
    <property type="entry name" value="FMO-like"/>
    <property type="match status" value="1"/>
</dbReference>
<evidence type="ECO:0000256" key="2">
    <source>
        <dbReference type="ARBA" id="ARBA00022630"/>
    </source>
</evidence>
<dbReference type="STRING" id="1314781.A0A165NVS3"/>
<sequence>MVNVKQLVLSLLPALQPPDSSPEASSHLPSKRIAIIGGGTAGIAVLKRLAELAPAERAGWDFVLYEQRRDVGGVWLPDLNDPHPPQLPETPLYPSLRTNTPVPSMTYPGVPYPPGTPLYPNHVHIASYLRNVTDRFGLQSYIKLNHEVVHAHWVGDSSSGYWNTTVRDKTRGVDEVRKFDHIVNSAGNYHYPRTPTWPGEETWLRTSRNKTRRVFHSIFYRDPRDFAGERVLIVGSGASGRDAAIQLSTTAEEVYLSIRGNATFIEGIPDSVKKVAGISHFTTEGVVFVDNTSAAIDTVFLGTGYHYLFPHLPIIVNASAAHKHGHALTTNLRYIFPLYEHILSLDARYPLGALTFVGLPQGIANAPSDYGLALFITALFQNASAVLPGGREELLRSTRERENEFRRGGWDPYVVGHRLVDGSQHDYQDRVVDLVKQAGAIPNDGKKYVEPWRREISTMQYLRRGWLHVEELGTQHEWLEGVETEEEWVELMRRLNEWQEAWEKAHNIPFMHDLDLY</sequence>
<accession>A0A165NVS3</accession>
<dbReference type="OrthoDB" id="66881at2759"/>
<dbReference type="SUPFAM" id="SSF51905">
    <property type="entry name" value="FAD/NAD(P)-binding domain"/>
    <property type="match status" value="1"/>
</dbReference>
<dbReference type="Gene3D" id="3.50.50.60">
    <property type="entry name" value="FAD/NAD(P)-binding domain"/>
    <property type="match status" value="2"/>
</dbReference>
<comment type="similarity">
    <text evidence="1">Belongs to the FMO family.</text>
</comment>
<dbReference type="GO" id="GO:0004499">
    <property type="term" value="F:N,N-dimethylaniline monooxygenase activity"/>
    <property type="evidence" value="ECO:0007669"/>
    <property type="project" value="InterPro"/>
</dbReference>
<dbReference type="Proteomes" id="UP000077266">
    <property type="component" value="Unassembled WGS sequence"/>
</dbReference>
<dbReference type="GO" id="GO:0050661">
    <property type="term" value="F:NADP binding"/>
    <property type="evidence" value="ECO:0007669"/>
    <property type="project" value="InterPro"/>
</dbReference>
<dbReference type="InterPro" id="IPR036188">
    <property type="entry name" value="FAD/NAD-bd_sf"/>
</dbReference>
<dbReference type="InterPro" id="IPR020946">
    <property type="entry name" value="Flavin_mOase-like"/>
</dbReference>
<dbReference type="InParanoid" id="A0A165NVS3"/>
<evidence type="ECO:0000313" key="7">
    <source>
        <dbReference type="Proteomes" id="UP000077266"/>
    </source>
</evidence>
<dbReference type="PANTHER" id="PTHR23023">
    <property type="entry name" value="DIMETHYLANILINE MONOOXYGENASE"/>
    <property type="match status" value="1"/>
</dbReference>
<keyword evidence="7" id="KW-1185">Reference proteome</keyword>
<keyword evidence="3" id="KW-0274">FAD</keyword>
<evidence type="ECO:0000256" key="1">
    <source>
        <dbReference type="ARBA" id="ARBA00009183"/>
    </source>
</evidence>
<evidence type="ECO:0000256" key="3">
    <source>
        <dbReference type="ARBA" id="ARBA00022827"/>
    </source>
</evidence>
<dbReference type="GO" id="GO:0050660">
    <property type="term" value="F:flavin adenine dinucleotide binding"/>
    <property type="evidence" value="ECO:0007669"/>
    <property type="project" value="InterPro"/>
</dbReference>